<dbReference type="EMBL" id="BMAU01021350">
    <property type="protein sequence ID" value="GFY19083.1"/>
    <property type="molecule type" value="Genomic_DNA"/>
</dbReference>
<keyword evidence="2" id="KW-1185">Reference proteome</keyword>
<proteinExistence type="predicted"/>
<accession>A0A8X6T5I0</accession>
<sequence>MTAGRCLLFRGEQCRTHKSRYQVPIAELAQRWTELPQVSDESRSFFRVHTGYFSNIPKCIKAEFIASWACSQSSVVSSSQRLGSNPREGMDVCKWIVTSRQEGTLNNRRSTSRQLCGDQQSNDGLIAFLDVFRHIFSSNEAQFESRHIAVNNFSPVH</sequence>
<evidence type="ECO:0000313" key="2">
    <source>
        <dbReference type="Proteomes" id="UP000887159"/>
    </source>
</evidence>
<dbReference type="AlphaFoldDB" id="A0A8X6T5I0"/>
<protein>
    <submittedName>
        <fullName evidence="1">Uncharacterized protein</fullName>
    </submittedName>
</protein>
<organism evidence="1 2">
    <name type="scientific">Trichonephila clavipes</name>
    <name type="common">Golden silk orbweaver</name>
    <name type="synonym">Nephila clavipes</name>
    <dbReference type="NCBI Taxonomy" id="2585209"/>
    <lineage>
        <taxon>Eukaryota</taxon>
        <taxon>Metazoa</taxon>
        <taxon>Ecdysozoa</taxon>
        <taxon>Arthropoda</taxon>
        <taxon>Chelicerata</taxon>
        <taxon>Arachnida</taxon>
        <taxon>Araneae</taxon>
        <taxon>Araneomorphae</taxon>
        <taxon>Entelegynae</taxon>
        <taxon>Araneoidea</taxon>
        <taxon>Nephilidae</taxon>
        <taxon>Trichonephila</taxon>
    </lineage>
</organism>
<dbReference type="Proteomes" id="UP000887159">
    <property type="component" value="Unassembled WGS sequence"/>
</dbReference>
<gene>
    <name evidence="1" type="ORF">TNCV_3877711</name>
</gene>
<reference evidence="1" key="1">
    <citation type="submission" date="2020-08" db="EMBL/GenBank/DDBJ databases">
        <title>Multicomponent nature underlies the extraordinary mechanical properties of spider dragline silk.</title>
        <authorList>
            <person name="Kono N."/>
            <person name="Nakamura H."/>
            <person name="Mori M."/>
            <person name="Yoshida Y."/>
            <person name="Ohtoshi R."/>
            <person name="Malay A.D."/>
            <person name="Moran D.A.P."/>
            <person name="Tomita M."/>
            <person name="Numata K."/>
            <person name="Arakawa K."/>
        </authorList>
    </citation>
    <scope>NUCLEOTIDE SEQUENCE</scope>
</reference>
<name>A0A8X6T5I0_TRICX</name>
<evidence type="ECO:0000313" key="1">
    <source>
        <dbReference type="EMBL" id="GFY19083.1"/>
    </source>
</evidence>
<comment type="caution">
    <text evidence="1">The sequence shown here is derived from an EMBL/GenBank/DDBJ whole genome shotgun (WGS) entry which is preliminary data.</text>
</comment>